<evidence type="ECO:0000313" key="2">
    <source>
        <dbReference type="Proteomes" id="UP000282321"/>
    </source>
</evidence>
<dbReference type="Proteomes" id="UP000282321">
    <property type="component" value="Unassembled WGS sequence"/>
</dbReference>
<protein>
    <submittedName>
        <fullName evidence="1">Uncharacterized protein</fullName>
    </submittedName>
</protein>
<accession>A0A660S589</accession>
<dbReference type="EMBL" id="QNBC01000129">
    <property type="protein sequence ID" value="RKX64831.1"/>
    <property type="molecule type" value="Genomic_DNA"/>
</dbReference>
<sequence length="84" mass="10068">MRKEIRVGVICDPRKGVIPVWFVFMGEKYKIKDITYRWVVRKGVNYTDHYSVSDGENQFEIVYDRLNAKWMIENIYNGYDSIIP</sequence>
<evidence type="ECO:0000313" key="1">
    <source>
        <dbReference type="EMBL" id="RKX64831.1"/>
    </source>
</evidence>
<organism evidence="1 2">
    <name type="scientific">candidate division TA06 bacterium</name>
    <dbReference type="NCBI Taxonomy" id="2250710"/>
    <lineage>
        <taxon>Bacteria</taxon>
        <taxon>Bacteria division TA06</taxon>
    </lineage>
</organism>
<comment type="caution">
    <text evidence="1">The sequence shown here is derived from an EMBL/GenBank/DDBJ whole genome shotgun (WGS) entry which is preliminary data.</text>
</comment>
<proteinExistence type="predicted"/>
<name>A0A660S589_UNCT6</name>
<reference evidence="1 2" key="1">
    <citation type="submission" date="2018-06" db="EMBL/GenBank/DDBJ databases">
        <title>Extensive metabolic versatility and redundancy in microbially diverse, dynamic hydrothermal sediments.</title>
        <authorList>
            <person name="Dombrowski N."/>
            <person name="Teske A."/>
            <person name="Baker B.J."/>
        </authorList>
    </citation>
    <scope>NUCLEOTIDE SEQUENCE [LARGE SCALE GENOMIC DNA]</scope>
    <source>
        <strain evidence="1">B35_G9</strain>
    </source>
</reference>
<gene>
    <name evidence="1" type="ORF">DRP44_07615</name>
</gene>
<dbReference type="AlphaFoldDB" id="A0A660S589"/>